<keyword evidence="7" id="KW-0732">Signal</keyword>
<sequence length="173" mass="19751">MLLNILLLFFCHPFLMSNSKSISDSPENDFAEGSNFELNEFLMFDDWLGEDPASMVSGSLTNPVYQASEGDDPSGGSSHIGGHTSRENEGLREKKETRERVAFKTKSEVEILEDGFKWRKYGKKMVKNSPNPRNYYRCSVEGCPVKKRVERDREDPRYVITTYEGVHNHQSSS</sequence>
<evidence type="ECO:0000256" key="3">
    <source>
        <dbReference type="ARBA" id="ARBA00023125"/>
    </source>
</evidence>
<gene>
    <name evidence="10" type="primary">LOC107420087</name>
</gene>
<dbReference type="InParanoid" id="A0A6P3ZWK3"/>
<dbReference type="SUPFAM" id="SSF118290">
    <property type="entry name" value="WRKY DNA-binding domain"/>
    <property type="match status" value="1"/>
</dbReference>
<comment type="subcellular location">
    <subcellularLocation>
        <location evidence="1">Nucleus</location>
    </subcellularLocation>
</comment>
<dbReference type="GeneID" id="107420087"/>
<dbReference type="Pfam" id="PF03106">
    <property type="entry name" value="WRKY"/>
    <property type="match status" value="1"/>
</dbReference>
<feature type="signal peptide" evidence="7">
    <location>
        <begin position="1"/>
        <end position="19"/>
    </location>
</feature>
<evidence type="ECO:0000256" key="7">
    <source>
        <dbReference type="SAM" id="SignalP"/>
    </source>
</evidence>
<feature type="region of interest" description="Disordered" evidence="6">
    <location>
        <begin position="65"/>
        <end position="99"/>
    </location>
</feature>
<feature type="compositionally biased region" description="Low complexity" evidence="6">
    <location>
        <begin position="74"/>
        <end position="83"/>
    </location>
</feature>
<keyword evidence="3" id="KW-0238">DNA-binding</keyword>
<dbReference type="GO" id="GO:0043565">
    <property type="term" value="F:sequence-specific DNA binding"/>
    <property type="evidence" value="ECO:0007669"/>
    <property type="project" value="InterPro"/>
</dbReference>
<keyword evidence="4" id="KW-0804">Transcription</keyword>
<feature type="chain" id="PRO_5027747563" evidence="7">
    <location>
        <begin position="20"/>
        <end position="173"/>
    </location>
</feature>
<organism evidence="9 10">
    <name type="scientific">Ziziphus jujuba</name>
    <name type="common">Chinese jujube</name>
    <name type="synonym">Ziziphus sativa</name>
    <dbReference type="NCBI Taxonomy" id="326968"/>
    <lineage>
        <taxon>Eukaryota</taxon>
        <taxon>Viridiplantae</taxon>
        <taxon>Streptophyta</taxon>
        <taxon>Embryophyta</taxon>
        <taxon>Tracheophyta</taxon>
        <taxon>Spermatophyta</taxon>
        <taxon>Magnoliopsida</taxon>
        <taxon>eudicotyledons</taxon>
        <taxon>Gunneridae</taxon>
        <taxon>Pentapetalae</taxon>
        <taxon>rosids</taxon>
        <taxon>fabids</taxon>
        <taxon>Rosales</taxon>
        <taxon>Rhamnaceae</taxon>
        <taxon>Paliureae</taxon>
        <taxon>Ziziphus</taxon>
    </lineage>
</organism>
<feature type="compositionally biased region" description="Basic and acidic residues" evidence="6">
    <location>
        <begin position="84"/>
        <end position="99"/>
    </location>
</feature>
<dbReference type="GO" id="GO:0005634">
    <property type="term" value="C:nucleus"/>
    <property type="evidence" value="ECO:0007669"/>
    <property type="project" value="UniProtKB-SubCell"/>
</dbReference>
<dbReference type="InterPro" id="IPR036576">
    <property type="entry name" value="WRKY_dom_sf"/>
</dbReference>
<evidence type="ECO:0000259" key="8">
    <source>
        <dbReference type="PROSITE" id="PS50811"/>
    </source>
</evidence>
<name>A0A6P3ZWK3_ZIZJJ</name>
<protein>
    <submittedName>
        <fullName evidence="10">Probable WRKY transcription factor 50</fullName>
    </submittedName>
</protein>
<dbReference type="Proteomes" id="UP001652623">
    <property type="component" value="Chromosome 5"/>
</dbReference>
<dbReference type="SMART" id="SM00774">
    <property type="entry name" value="WRKY"/>
    <property type="match status" value="1"/>
</dbReference>
<keyword evidence="5" id="KW-0539">Nucleus</keyword>
<accession>A0A6P3ZWK3</accession>
<dbReference type="PROSITE" id="PS50811">
    <property type="entry name" value="WRKY"/>
    <property type="match status" value="1"/>
</dbReference>
<proteinExistence type="predicted"/>
<dbReference type="Gene3D" id="2.20.25.80">
    <property type="entry name" value="WRKY domain"/>
    <property type="match status" value="1"/>
</dbReference>
<evidence type="ECO:0000256" key="5">
    <source>
        <dbReference type="ARBA" id="ARBA00023242"/>
    </source>
</evidence>
<dbReference type="AlphaFoldDB" id="A0A6P3ZWK3"/>
<evidence type="ECO:0000313" key="9">
    <source>
        <dbReference type="Proteomes" id="UP001652623"/>
    </source>
</evidence>
<dbReference type="FunCoup" id="A0A6P3ZWK3">
    <property type="interactions" value="5"/>
</dbReference>
<keyword evidence="2" id="KW-0805">Transcription regulation</keyword>
<reference evidence="10" key="1">
    <citation type="submission" date="2025-08" db="UniProtKB">
        <authorList>
            <consortium name="RefSeq"/>
        </authorList>
    </citation>
    <scope>IDENTIFICATION</scope>
    <source>
        <tissue evidence="10">Seedling</tissue>
    </source>
</reference>
<dbReference type="PANTHER" id="PTHR31221">
    <property type="entry name" value="WRKY TRANSCRIPTION FACTOR PROTEIN 1-RELATED"/>
    <property type="match status" value="1"/>
</dbReference>
<dbReference type="RefSeq" id="XP_015884439.1">
    <property type="nucleotide sequence ID" value="XM_016028953.4"/>
</dbReference>
<dbReference type="KEGG" id="zju:107420087"/>
<dbReference type="InterPro" id="IPR003657">
    <property type="entry name" value="WRKY_dom"/>
</dbReference>
<evidence type="ECO:0000256" key="1">
    <source>
        <dbReference type="ARBA" id="ARBA00004123"/>
    </source>
</evidence>
<evidence type="ECO:0000313" key="10">
    <source>
        <dbReference type="RefSeq" id="XP_015884439.1"/>
    </source>
</evidence>
<keyword evidence="9" id="KW-1185">Reference proteome</keyword>
<feature type="domain" description="WRKY" evidence="8">
    <location>
        <begin position="107"/>
        <end position="172"/>
    </location>
</feature>
<dbReference type="GO" id="GO:0003700">
    <property type="term" value="F:DNA-binding transcription factor activity"/>
    <property type="evidence" value="ECO:0007669"/>
    <property type="project" value="InterPro"/>
</dbReference>
<dbReference type="FunFam" id="2.20.25.80:FF:000003">
    <property type="entry name" value="WRKY transcription factor 57"/>
    <property type="match status" value="1"/>
</dbReference>
<evidence type="ECO:0000256" key="2">
    <source>
        <dbReference type="ARBA" id="ARBA00023015"/>
    </source>
</evidence>
<dbReference type="PANTHER" id="PTHR31221:SF112">
    <property type="entry name" value="WRKY TRANSCRIPTION FACTOR 50-RELATED"/>
    <property type="match status" value="1"/>
</dbReference>
<evidence type="ECO:0000256" key="4">
    <source>
        <dbReference type="ARBA" id="ARBA00023163"/>
    </source>
</evidence>
<dbReference type="InterPro" id="IPR044810">
    <property type="entry name" value="WRKY_plant"/>
</dbReference>
<evidence type="ECO:0000256" key="6">
    <source>
        <dbReference type="SAM" id="MobiDB-lite"/>
    </source>
</evidence>